<feature type="domain" description="SSAP RNA binding" evidence="1">
    <location>
        <begin position="5"/>
        <end position="130"/>
    </location>
</feature>
<name>A0A6J5RJC8_9CAUD</name>
<dbReference type="InterPro" id="IPR009425">
    <property type="entry name" value="DSRM_SSAP"/>
</dbReference>
<evidence type="ECO:0000313" key="2">
    <source>
        <dbReference type="EMBL" id="CAB4197139.1"/>
    </source>
</evidence>
<organism evidence="2">
    <name type="scientific">uncultured Caudovirales phage</name>
    <dbReference type="NCBI Taxonomy" id="2100421"/>
    <lineage>
        <taxon>Viruses</taxon>
        <taxon>Duplodnaviria</taxon>
        <taxon>Heunggongvirae</taxon>
        <taxon>Uroviricota</taxon>
        <taxon>Caudoviricetes</taxon>
        <taxon>Peduoviridae</taxon>
        <taxon>Maltschvirus</taxon>
        <taxon>Maltschvirus maltsch</taxon>
    </lineage>
</organism>
<evidence type="ECO:0000259" key="1">
    <source>
        <dbReference type="Pfam" id="PF06378"/>
    </source>
</evidence>
<proteinExistence type="predicted"/>
<reference evidence="2" key="1">
    <citation type="submission" date="2020-05" db="EMBL/GenBank/DDBJ databases">
        <authorList>
            <person name="Chiriac C."/>
            <person name="Salcher M."/>
            <person name="Ghai R."/>
            <person name="Kavagutti S V."/>
        </authorList>
    </citation>
    <scope>NUCLEOTIDE SEQUENCE</scope>
</reference>
<protein>
    <submittedName>
        <fullName evidence="2">Single-strand annealing protein SAK3</fullName>
    </submittedName>
</protein>
<gene>
    <name evidence="2" type="ORF">UFOVP1304_13</name>
</gene>
<accession>A0A6J5RJC8</accession>
<sequence>MESSYLRLASINVNQHTEKKNGLTYLSWAWAVDQLLRVDSHAGWSYDEPRMFGETMMVFCTVHALGKSMTAQLPVMDHRNRPIPNPDAFQVNTAMQRCLAKAIALHGLGLYIYAGEDVPHEEEKPTITPKATAEQILAAKAALFETTSVEDLRKAYAALSDTEKLICKEYATALADRFRSEKAA</sequence>
<dbReference type="Pfam" id="PF06378">
    <property type="entry name" value="SSAP_Sak"/>
    <property type="match status" value="1"/>
</dbReference>
<dbReference type="EMBL" id="LR797253">
    <property type="protein sequence ID" value="CAB4197139.1"/>
    <property type="molecule type" value="Genomic_DNA"/>
</dbReference>